<dbReference type="OrthoDB" id="6638408at2"/>
<dbReference type="Gene3D" id="3.90.75.20">
    <property type="match status" value="1"/>
</dbReference>
<dbReference type="Pfam" id="PF13392">
    <property type="entry name" value="HNH_3"/>
    <property type="match status" value="1"/>
</dbReference>
<proteinExistence type="predicted"/>
<gene>
    <name evidence="3" type="ORF">A8139_05650</name>
</gene>
<dbReference type="InterPro" id="IPR044925">
    <property type="entry name" value="His-Me_finger_sf"/>
</dbReference>
<dbReference type="AlphaFoldDB" id="A0A2Z4PPT6"/>
<reference evidence="3 4" key="1">
    <citation type="submission" date="2016-06" db="EMBL/GenBank/DDBJ databases">
        <title>The sequenced genome of the ice-adhering bacterium Marinomonas primoryensis, from Antarctica.</title>
        <authorList>
            <person name="Graham L."/>
            <person name="Vance T.D.R."/>
            <person name="Davies P.L."/>
        </authorList>
    </citation>
    <scope>NUCLEOTIDE SEQUENCE [LARGE SCALE GENOMIC DNA]</scope>
    <source>
        <strain evidence="3 4">AceL</strain>
    </source>
</reference>
<dbReference type="EMBL" id="CP016181">
    <property type="protein sequence ID" value="AWX99535.1"/>
    <property type="molecule type" value="Genomic_DNA"/>
</dbReference>
<feature type="domain" description="HNH nuclease" evidence="2">
    <location>
        <begin position="117"/>
        <end position="159"/>
    </location>
</feature>
<organism evidence="3 4">
    <name type="scientific">Marinomonas primoryensis</name>
    <dbReference type="NCBI Taxonomy" id="178399"/>
    <lineage>
        <taxon>Bacteria</taxon>
        <taxon>Pseudomonadati</taxon>
        <taxon>Pseudomonadota</taxon>
        <taxon>Gammaproteobacteria</taxon>
        <taxon>Oceanospirillales</taxon>
        <taxon>Oceanospirillaceae</taxon>
        <taxon>Marinomonas</taxon>
    </lineage>
</organism>
<dbReference type="SUPFAM" id="SSF54060">
    <property type="entry name" value="His-Me finger endonucleases"/>
    <property type="match status" value="1"/>
</dbReference>
<dbReference type="InterPro" id="IPR003615">
    <property type="entry name" value="HNH_nuc"/>
</dbReference>
<evidence type="ECO:0000256" key="1">
    <source>
        <dbReference type="SAM" id="MobiDB-lite"/>
    </source>
</evidence>
<feature type="region of interest" description="Disordered" evidence="1">
    <location>
        <begin position="55"/>
        <end position="89"/>
    </location>
</feature>
<evidence type="ECO:0000313" key="3">
    <source>
        <dbReference type="EMBL" id="AWX99535.1"/>
    </source>
</evidence>
<accession>A0A2Z4PPT6</accession>
<evidence type="ECO:0000313" key="4">
    <source>
        <dbReference type="Proteomes" id="UP000249898"/>
    </source>
</evidence>
<dbReference type="Proteomes" id="UP000249898">
    <property type="component" value="Chromosome"/>
</dbReference>
<evidence type="ECO:0000259" key="2">
    <source>
        <dbReference type="Pfam" id="PF13392"/>
    </source>
</evidence>
<protein>
    <recommendedName>
        <fullName evidence="2">HNH nuclease domain-containing protein</fullName>
    </recommendedName>
</protein>
<name>A0A2Z4PPT6_9GAMM</name>
<dbReference type="RefSeq" id="WP_112136357.1">
    <property type="nucleotide sequence ID" value="NZ_CP016181.1"/>
</dbReference>
<sequence>MKKPPIPYSATELAWVKCNSTLSAPELHAQFCQAFNRDDVSKDNIVSLRKRNGWKTGRTGHFEKGHVPSENARPKGPNKTSFKKGQRPHNHLEVGSKVLRDDGYLQMKIAEPNHWKLYHLHLWEKRNGAIPAGKIVSFIDGDKKNFKPGNFELINRKENIQINRLAGLSDAPEARQSVRLLGKLIVKTHEIQKSINTK</sequence>